<sequence length="378" mass="43775">MAINRKSTNQSFDSSPTFAKTEDKITEYYNQLHDTLESFDTKVNTVIHSHEKDFLGAFRNIMAKVKKEMTKLRELTDEQALMIKRDQVVQELQNSLYWFQNEAVKLGEACSKVQARYDNVKQKVHGLEAENIALEQQVKILMRQNETLKENLGFKFEESDIKLDHFEEKKANLETDIKNEGFLTTLALSYNIENKEFIGKIEDYLRSQEISFLRTLDHQRKIISNLKKQLREFTSEKAKGFLERSDLEDLFLDCVEEVRKEVVRRKSRENSEKRNRQTLQSNVHLTAIDKRLILEKFIANEQVIAVLYDTLFPWKGEKGSSEASHPLFTPTQTKEEKSPRKGGLFPEVDNASVSSRGSQSSKKRGVVVNGKLLIDKTS</sequence>
<reference evidence="3" key="1">
    <citation type="submission" date="2021-09" db="EMBL/GenBank/DDBJ databases">
        <authorList>
            <consortium name="AG Swart"/>
            <person name="Singh M."/>
            <person name="Singh A."/>
            <person name="Seah K."/>
            <person name="Emmerich C."/>
        </authorList>
    </citation>
    <scope>NUCLEOTIDE SEQUENCE</scope>
    <source>
        <strain evidence="3">ATCC30299</strain>
    </source>
</reference>
<evidence type="ECO:0000313" key="4">
    <source>
        <dbReference type="Proteomes" id="UP001162131"/>
    </source>
</evidence>
<dbReference type="EMBL" id="CAJZBQ010000020">
    <property type="protein sequence ID" value="CAG9318403.1"/>
    <property type="molecule type" value="Genomic_DNA"/>
</dbReference>
<keyword evidence="1" id="KW-0175">Coiled coil</keyword>
<keyword evidence="4" id="KW-1185">Reference proteome</keyword>
<name>A0AAU9J9J2_9CILI</name>
<dbReference type="PANTHER" id="PTHR40515:SF1">
    <property type="entry name" value="CILIA- AND FLAGELLA-ASSOCIATED PROTEIN 157"/>
    <property type="match status" value="1"/>
</dbReference>
<comment type="caution">
    <text evidence="3">The sequence shown here is derived from an EMBL/GenBank/DDBJ whole genome shotgun (WGS) entry which is preliminary data.</text>
</comment>
<feature type="coiled-coil region" evidence="1">
    <location>
        <begin position="110"/>
        <end position="176"/>
    </location>
</feature>
<gene>
    <name evidence="3" type="ORF">BSTOLATCC_MIC20877</name>
</gene>
<accession>A0AAU9J9J2</accession>
<evidence type="ECO:0000256" key="1">
    <source>
        <dbReference type="SAM" id="Coils"/>
    </source>
</evidence>
<evidence type="ECO:0000313" key="3">
    <source>
        <dbReference type="EMBL" id="CAG9318403.1"/>
    </source>
</evidence>
<protein>
    <submittedName>
        <fullName evidence="3">Uncharacterized protein</fullName>
    </submittedName>
</protein>
<evidence type="ECO:0000256" key="2">
    <source>
        <dbReference type="SAM" id="MobiDB-lite"/>
    </source>
</evidence>
<dbReference type="Proteomes" id="UP001162131">
    <property type="component" value="Unassembled WGS sequence"/>
</dbReference>
<organism evidence="3 4">
    <name type="scientific">Blepharisma stoltei</name>
    <dbReference type="NCBI Taxonomy" id="1481888"/>
    <lineage>
        <taxon>Eukaryota</taxon>
        <taxon>Sar</taxon>
        <taxon>Alveolata</taxon>
        <taxon>Ciliophora</taxon>
        <taxon>Postciliodesmatophora</taxon>
        <taxon>Heterotrichea</taxon>
        <taxon>Heterotrichida</taxon>
        <taxon>Blepharismidae</taxon>
        <taxon>Blepharisma</taxon>
    </lineage>
</organism>
<dbReference type="PANTHER" id="PTHR40515">
    <property type="entry name" value="CILIA- AND FLAGELLA-ASSOCIATED PROTEIN 157"/>
    <property type="match status" value="1"/>
</dbReference>
<proteinExistence type="predicted"/>
<dbReference type="AlphaFoldDB" id="A0AAU9J9J2"/>
<feature type="region of interest" description="Disordered" evidence="2">
    <location>
        <begin position="317"/>
        <end position="378"/>
    </location>
</feature>